<dbReference type="InterPro" id="IPR018095">
    <property type="entry name" value="Thymidylate_kin_CS"/>
</dbReference>
<evidence type="ECO:0000256" key="6">
    <source>
        <dbReference type="ARBA" id="ARBA00022741"/>
    </source>
</evidence>
<evidence type="ECO:0000256" key="10">
    <source>
        <dbReference type="ARBA" id="ARBA00048743"/>
    </source>
</evidence>
<dbReference type="GO" id="GO:0006235">
    <property type="term" value="P:dTTP biosynthetic process"/>
    <property type="evidence" value="ECO:0007669"/>
    <property type="project" value="UniProtKB-UniRule"/>
</dbReference>
<evidence type="ECO:0000256" key="4">
    <source>
        <dbReference type="ARBA" id="ARBA00022679"/>
    </source>
</evidence>
<protein>
    <recommendedName>
        <fullName evidence="3 12">Thymidylate kinase</fullName>
        <ecNumber evidence="2 12">2.7.4.9</ecNumber>
    </recommendedName>
    <alternativeName>
        <fullName evidence="9 12">dTMP kinase</fullName>
    </alternativeName>
</protein>
<dbReference type="SUPFAM" id="SSF52540">
    <property type="entry name" value="P-loop containing nucleoside triphosphate hydrolases"/>
    <property type="match status" value="1"/>
</dbReference>
<evidence type="ECO:0000256" key="5">
    <source>
        <dbReference type="ARBA" id="ARBA00022727"/>
    </source>
</evidence>
<evidence type="ECO:0000313" key="15">
    <source>
        <dbReference type="Proteomes" id="UP000741360"/>
    </source>
</evidence>
<dbReference type="Pfam" id="PF02223">
    <property type="entry name" value="Thymidylate_kin"/>
    <property type="match status" value="1"/>
</dbReference>
<dbReference type="InterPro" id="IPR027417">
    <property type="entry name" value="P-loop_NTPase"/>
</dbReference>
<evidence type="ECO:0000313" key="14">
    <source>
        <dbReference type="EMBL" id="MBI3014167.1"/>
    </source>
</evidence>
<evidence type="ECO:0000256" key="8">
    <source>
        <dbReference type="ARBA" id="ARBA00022840"/>
    </source>
</evidence>
<dbReference type="CDD" id="cd01672">
    <property type="entry name" value="TMPK"/>
    <property type="match status" value="1"/>
</dbReference>
<evidence type="ECO:0000256" key="3">
    <source>
        <dbReference type="ARBA" id="ARBA00017144"/>
    </source>
</evidence>
<dbReference type="AlphaFoldDB" id="A0A932LZM2"/>
<sequence>MTGKFITFEGVEGCGKSTQMEEAYRFLAGKKIPIVATREPGGTTIGNEIRNILLNRAHHGMQALTELLLYLAARAQHVKEVIRPALEAGKIVLCDRFHDSTLAYQGYGRGIDMDTISKLNALATDGIVPDLTFLLDIDVEEGLERARQRSAQMSAGTHRVGARLDRFEEDTLEFHRRIRAGYLTLAMQDPRRYVLIPAAGTPDDVRSRVLETLGRFLKEHYERL</sequence>
<gene>
    <name evidence="12" type="primary">tmk</name>
    <name evidence="14" type="ORF">HYY65_03665</name>
</gene>
<comment type="caution">
    <text evidence="14">The sequence shown here is derived from an EMBL/GenBank/DDBJ whole genome shotgun (WGS) entry which is preliminary data.</text>
</comment>
<name>A0A932LZM2_UNCTE</name>
<dbReference type="GO" id="GO:0006227">
    <property type="term" value="P:dUDP biosynthetic process"/>
    <property type="evidence" value="ECO:0007669"/>
    <property type="project" value="TreeGrafter"/>
</dbReference>
<evidence type="ECO:0000259" key="13">
    <source>
        <dbReference type="Pfam" id="PF02223"/>
    </source>
</evidence>
<dbReference type="GO" id="GO:0005829">
    <property type="term" value="C:cytosol"/>
    <property type="evidence" value="ECO:0007669"/>
    <property type="project" value="TreeGrafter"/>
</dbReference>
<dbReference type="HAMAP" id="MF_00165">
    <property type="entry name" value="Thymidylate_kinase"/>
    <property type="match status" value="1"/>
</dbReference>
<comment type="function">
    <text evidence="11 12">Phosphorylation of dTMP to form dTDP in both de novo and salvage pathways of dTTP synthesis.</text>
</comment>
<accession>A0A932LZM2</accession>
<dbReference type="EC" id="2.7.4.9" evidence="2 12"/>
<dbReference type="GO" id="GO:0006233">
    <property type="term" value="P:dTDP biosynthetic process"/>
    <property type="evidence" value="ECO:0007669"/>
    <property type="project" value="InterPro"/>
</dbReference>
<feature type="domain" description="Thymidylate kinase-like" evidence="13">
    <location>
        <begin position="8"/>
        <end position="208"/>
    </location>
</feature>
<dbReference type="InterPro" id="IPR039430">
    <property type="entry name" value="Thymidylate_kin-like_dom"/>
</dbReference>
<dbReference type="GO" id="GO:0005524">
    <property type="term" value="F:ATP binding"/>
    <property type="evidence" value="ECO:0007669"/>
    <property type="project" value="UniProtKB-UniRule"/>
</dbReference>
<comment type="catalytic activity">
    <reaction evidence="10 12">
        <text>dTMP + ATP = dTDP + ADP</text>
        <dbReference type="Rhea" id="RHEA:13517"/>
        <dbReference type="ChEBI" id="CHEBI:30616"/>
        <dbReference type="ChEBI" id="CHEBI:58369"/>
        <dbReference type="ChEBI" id="CHEBI:63528"/>
        <dbReference type="ChEBI" id="CHEBI:456216"/>
        <dbReference type="EC" id="2.7.4.9"/>
    </reaction>
</comment>
<dbReference type="EMBL" id="JACPSX010000060">
    <property type="protein sequence ID" value="MBI3014167.1"/>
    <property type="molecule type" value="Genomic_DNA"/>
</dbReference>
<keyword evidence="8 12" id="KW-0067">ATP-binding</keyword>
<keyword evidence="6 12" id="KW-0547">Nucleotide-binding</keyword>
<keyword evidence="4 12" id="KW-0808">Transferase</keyword>
<dbReference type="NCBIfam" id="TIGR00041">
    <property type="entry name" value="DTMP_kinase"/>
    <property type="match status" value="1"/>
</dbReference>
<dbReference type="Gene3D" id="3.40.50.300">
    <property type="entry name" value="P-loop containing nucleotide triphosphate hydrolases"/>
    <property type="match status" value="1"/>
</dbReference>
<dbReference type="PANTHER" id="PTHR10344">
    <property type="entry name" value="THYMIDYLATE KINASE"/>
    <property type="match status" value="1"/>
</dbReference>
<keyword evidence="7 12" id="KW-0418">Kinase</keyword>
<dbReference type="InterPro" id="IPR018094">
    <property type="entry name" value="Thymidylate_kinase"/>
</dbReference>
<feature type="binding site" evidence="12">
    <location>
        <begin position="10"/>
        <end position="17"/>
    </location>
    <ligand>
        <name>ATP</name>
        <dbReference type="ChEBI" id="CHEBI:30616"/>
    </ligand>
</feature>
<evidence type="ECO:0000256" key="11">
    <source>
        <dbReference type="ARBA" id="ARBA00057735"/>
    </source>
</evidence>
<dbReference type="PANTHER" id="PTHR10344:SF4">
    <property type="entry name" value="UMP-CMP KINASE 2, MITOCHONDRIAL"/>
    <property type="match status" value="1"/>
</dbReference>
<dbReference type="FunFam" id="3.40.50.300:FF:000225">
    <property type="entry name" value="Thymidylate kinase"/>
    <property type="match status" value="1"/>
</dbReference>
<proteinExistence type="inferred from homology"/>
<keyword evidence="5 12" id="KW-0545">Nucleotide biosynthesis</keyword>
<evidence type="ECO:0000256" key="2">
    <source>
        <dbReference type="ARBA" id="ARBA00012980"/>
    </source>
</evidence>
<dbReference type="GO" id="GO:0004798">
    <property type="term" value="F:dTMP kinase activity"/>
    <property type="evidence" value="ECO:0007669"/>
    <property type="project" value="UniProtKB-UniRule"/>
</dbReference>
<evidence type="ECO:0000256" key="7">
    <source>
        <dbReference type="ARBA" id="ARBA00022777"/>
    </source>
</evidence>
<organism evidence="14 15">
    <name type="scientific">Tectimicrobiota bacterium</name>
    <dbReference type="NCBI Taxonomy" id="2528274"/>
    <lineage>
        <taxon>Bacteria</taxon>
        <taxon>Pseudomonadati</taxon>
        <taxon>Nitrospinota/Tectimicrobiota group</taxon>
        <taxon>Candidatus Tectimicrobiota</taxon>
    </lineage>
</organism>
<dbReference type="Proteomes" id="UP000741360">
    <property type="component" value="Unassembled WGS sequence"/>
</dbReference>
<evidence type="ECO:0000256" key="1">
    <source>
        <dbReference type="ARBA" id="ARBA00009776"/>
    </source>
</evidence>
<evidence type="ECO:0000256" key="9">
    <source>
        <dbReference type="ARBA" id="ARBA00029962"/>
    </source>
</evidence>
<reference evidence="14" key="1">
    <citation type="submission" date="2020-07" db="EMBL/GenBank/DDBJ databases">
        <title>Huge and variable diversity of episymbiotic CPR bacteria and DPANN archaea in groundwater ecosystems.</title>
        <authorList>
            <person name="He C.Y."/>
            <person name="Keren R."/>
            <person name="Whittaker M."/>
            <person name="Farag I.F."/>
            <person name="Doudna J."/>
            <person name="Cate J.H.D."/>
            <person name="Banfield J.F."/>
        </authorList>
    </citation>
    <scope>NUCLEOTIDE SEQUENCE</scope>
    <source>
        <strain evidence="14">NC_groundwater_717_Ag_S-0.2um_59_8</strain>
    </source>
</reference>
<dbReference type="PROSITE" id="PS01331">
    <property type="entry name" value="THYMIDYLATE_KINASE"/>
    <property type="match status" value="1"/>
</dbReference>
<comment type="similarity">
    <text evidence="1 12">Belongs to the thymidylate kinase family.</text>
</comment>
<evidence type="ECO:0000256" key="12">
    <source>
        <dbReference type="HAMAP-Rule" id="MF_00165"/>
    </source>
</evidence>